<feature type="transmembrane region" description="Helical" evidence="1">
    <location>
        <begin position="30"/>
        <end position="49"/>
    </location>
</feature>
<reference evidence="2 3" key="1">
    <citation type="submission" date="2019-07" db="EMBL/GenBank/DDBJ databases">
        <title>De Novo Assembly of kiwifruit Actinidia rufa.</title>
        <authorList>
            <person name="Sugita-Konishi S."/>
            <person name="Sato K."/>
            <person name="Mori E."/>
            <person name="Abe Y."/>
            <person name="Kisaki G."/>
            <person name="Hamano K."/>
            <person name="Suezawa K."/>
            <person name="Otani M."/>
            <person name="Fukuda T."/>
            <person name="Manabe T."/>
            <person name="Gomi K."/>
            <person name="Tabuchi M."/>
            <person name="Akimitsu K."/>
            <person name="Kataoka I."/>
        </authorList>
    </citation>
    <scope>NUCLEOTIDE SEQUENCE [LARGE SCALE GENOMIC DNA]</scope>
    <source>
        <strain evidence="3">cv. Fuchu</strain>
    </source>
</reference>
<keyword evidence="3" id="KW-1185">Reference proteome</keyword>
<accession>A0A7J0GI72</accession>
<comment type="caution">
    <text evidence="2">The sequence shown here is derived from an EMBL/GenBank/DDBJ whole genome shotgun (WGS) entry which is preliminary data.</text>
</comment>
<evidence type="ECO:0000313" key="3">
    <source>
        <dbReference type="Proteomes" id="UP000585474"/>
    </source>
</evidence>
<dbReference type="Proteomes" id="UP000585474">
    <property type="component" value="Unassembled WGS sequence"/>
</dbReference>
<proteinExistence type="predicted"/>
<keyword evidence="1" id="KW-0472">Membrane</keyword>
<evidence type="ECO:0000313" key="2">
    <source>
        <dbReference type="EMBL" id="GFZ10431.1"/>
    </source>
</evidence>
<dbReference type="EMBL" id="BJWL01000021">
    <property type="protein sequence ID" value="GFZ10431.1"/>
    <property type="molecule type" value="Genomic_DNA"/>
</dbReference>
<sequence length="126" mass="14369">MGWLWRERGGPKWKQSWADRTVASMFETPIHLLVFFVVTVLLLYAPYYLDTKTRMQQAILNFQLFLFLLPVIFLFVHPLGIVHPRPNQAVAHLDSQLGRFHLGSGGRRGVGFGFGVLPVLSQVHVV</sequence>
<feature type="transmembrane region" description="Helical" evidence="1">
    <location>
        <begin position="61"/>
        <end position="80"/>
    </location>
</feature>
<dbReference type="OrthoDB" id="851106at2759"/>
<evidence type="ECO:0000256" key="1">
    <source>
        <dbReference type="SAM" id="Phobius"/>
    </source>
</evidence>
<dbReference type="AlphaFoldDB" id="A0A7J0GI72"/>
<organism evidence="2 3">
    <name type="scientific">Actinidia rufa</name>
    <dbReference type="NCBI Taxonomy" id="165716"/>
    <lineage>
        <taxon>Eukaryota</taxon>
        <taxon>Viridiplantae</taxon>
        <taxon>Streptophyta</taxon>
        <taxon>Embryophyta</taxon>
        <taxon>Tracheophyta</taxon>
        <taxon>Spermatophyta</taxon>
        <taxon>Magnoliopsida</taxon>
        <taxon>eudicotyledons</taxon>
        <taxon>Gunneridae</taxon>
        <taxon>Pentapetalae</taxon>
        <taxon>asterids</taxon>
        <taxon>Ericales</taxon>
        <taxon>Actinidiaceae</taxon>
        <taxon>Actinidia</taxon>
    </lineage>
</organism>
<keyword evidence="1" id="KW-0812">Transmembrane</keyword>
<name>A0A7J0GI72_9ERIC</name>
<protein>
    <submittedName>
        <fullName evidence="2">Uncharacterized protein</fullName>
    </submittedName>
</protein>
<keyword evidence="1" id="KW-1133">Transmembrane helix</keyword>
<gene>
    <name evidence="2" type="ORF">Acr_21g0010300</name>
</gene>